<evidence type="ECO:0000256" key="5">
    <source>
        <dbReference type="ARBA" id="ARBA00022729"/>
    </source>
</evidence>
<comment type="subcellular location">
    <subcellularLocation>
        <location evidence="1 6">Secreted</location>
    </subcellularLocation>
</comment>
<evidence type="ECO:0000256" key="3">
    <source>
        <dbReference type="ARBA" id="ARBA00022471"/>
    </source>
</evidence>
<dbReference type="PANTHER" id="PTHR31232">
    <property type="match status" value="1"/>
</dbReference>
<evidence type="ECO:0000256" key="1">
    <source>
        <dbReference type="ARBA" id="ARBA00004613"/>
    </source>
</evidence>
<reference evidence="7 8" key="1">
    <citation type="submission" date="2024-06" db="EMBL/GenBank/DDBJ databases">
        <title>A chromosome level genome sequence of Diviner's sage (Salvia divinorum).</title>
        <authorList>
            <person name="Ford S.A."/>
            <person name="Ro D.-K."/>
            <person name="Ness R.W."/>
            <person name="Phillips M.A."/>
        </authorList>
    </citation>
    <scope>NUCLEOTIDE SEQUENCE [LARGE SCALE GENOMIC DNA]</scope>
    <source>
        <strain evidence="7">SAF-2024a</strain>
        <tissue evidence="7">Leaf</tissue>
    </source>
</reference>
<comment type="caution">
    <text evidence="7">The sequence shown here is derived from an EMBL/GenBank/DDBJ whole genome shotgun (WGS) entry which is preliminary data.</text>
</comment>
<evidence type="ECO:0000256" key="2">
    <source>
        <dbReference type="ARBA" id="ARBA00005581"/>
    </source>
</evidence>
<keyword evidence="4 6" id="KW-0964">Secreted</keyword>
<keyword evidence="5 6" id="KW-0732">Signal</keyword>
<evidence type="ECO:0000313" key="8">
    <source>
        <dbReference type="Proteomes" id="UP001567538"/>
    </source>
</evidence>
<gene>
    <name evidence="7" type="ORF">AAHA92_16567</name>
</gene>
<dbReference type="AlphaFoldDB" id="A0ABD1GZZ1"/>
<dbReference type="EMBL" id="JBEAFC010000007">
    <property type="protein sequence ID" value="KAL1548321.1"/>
    <property type="molecule type" value="Genomic_DNA"/>
</dbReference>
<keyword evidence="8" id="KW-1185">Reference proteome</keyword>
<dbReference type="GO" id="GO:0060320">
    <property type="term" value="P:rejection of self pollen"/>
    <property type="evidence" value="ECO:0007669"/>
    <property type="project" value="UniProtKB-KW"/>
</dbReference>
<dbReference type="Proteomes" id="UP001567538">
    <property type="component" value="Unassembled WGS sequence"/>
</dbReference>
<feature type="chain" id="PRO_5044529926" description="S-protein homolog" evidence="6">
    <location>
        <begin position="24"/>
        <end position="140"/>
    </location>
</feature>
<keyword evidence="3 6" id="KW-0713">Self-incompatibility</keyword>
<evidence type="ECO:0000256" key="6">
    <source>
        <dbReference type="RuleBase" id="RU367044"/>
    </source>
</evidence>
<proteinExistence type="inferred from homology"/>
<feature type="signal peptide" evidence="6">
    <location>
        <begin position="1"/>
        <end position="23"/>
    </location>
</feature>
<name>A0ABD1GZZ1_SALDI</name>
<evidence type="ECO:0000313" key="7">
    <source>
        <dbReference type="EMBL" id="KAL1548321.1"/>
    </source>
</evidence>
<dbReference type="Pfam" id="PF05938">
    <property type="entry name" value="Self-incomp_S1"/>
    <property type="match status" value="1"/>
</dbReference>
<dbReference type="PANTHER" id="PTHR31232:SF155">
    <property type="entry name" value="PLANT SELF-INCOMPATIBILITY PROTEIN S1 FAMILY"/>
    <property type="match status" value="1"/>
</dbReference>
<protein>
    <recommendedName>
        <fullName evidence="6">S-protein homolog</fullName>
    </recommendedName>
</protein>
<evidence type="ECO:0000256" key="4">
    <source>
        <dbReference type="ARBA" id="ARBA00022525"/>
    </source>
</evidence>
<comment type="similarity">
    <text evidence="2 6">Belongs to the plant self-incompatibility (S1) protein family.</text>
</comment>
<sequence length="140" mass="16216">MSYRNPLVLFIAIHITFIGSSRAVSIGIFQSYQVHTINNLENSTAELIVNCKSADNDLGQHFLDNGDDWSWKFRLNFFRSTLFSCHLQWGQLQKSFTAFDTDTISYQCEETSTCFWSARIDGIYFSCDNKNYVKTHTWPS</sequence>
<accession>A0ABD1GZZ1</accession>
<organism evidence="7 8">
    <name type="scientific">Salvia divinorum</name>
    <name type="common">Maria pastora</name>
    <name type="synonym">Diviner's sage</name>
    <dbReference type="NCBI Taxonomy" id="28513"/>
    <lineage>
        <taxon>Eukaryota</taxon>
        <taxon>Viridiplantae</taxon>
        <taxon>Streptophyta</taxon>
        <taxon>Embryophyta</taxon>
        <taxon>Tracheophyta</taxon>
        <taxon>Spermatophyta</taxon>
        <taxon>Magnoliopsida</taxon>
        <taxon>eudicotyledons</taxon>
        <taxon>Gunneridae</taxon>
        <taxon>Pentapetalae</taxon>
        <taxon>asterids</taxon>
        <taxon>lamiids</taxon>
        <taxon>Lamiales</taxon>
        <taxon>Lamiaceae</taxon>
        <taxon>Nepetoideae</taxon>
        <taxon>Mentheae</taxon>
        <taxon>Salviinae</taxon>
        <taxon>Salvia</taxon>
        <taxon>Salvia subgen. Calosphace</taxon>
    </lineage>
</organism>
<dbReference type="GO" id="GO:0005576">
    <property type="term" value="C:extracellular region"/>
    <property type="evidence" value="ECO:0007669"/>
    <property type="project" value="UniProtKB-SubCell"/>
</dbReference>
<dbReference type="InterPro" id="IPR010264">
    <property type="entry name" value="Self-incomp_S1"/>
</dbReference>